<evidence type="ECO:0000313" key="3">
    <source>
        <dbReference type="EMBL" id="RDK08675.1"/>
    </source>
</evidence>
<organism evidence="3 4">
    <name type="scientific">Cupriavidus lacunae</name>
    <dbReference type="NCBI Taxonomy" id="2666307"/>
    <lineage>
        <taxon>Bacteria</taxon>
        <taxon>Pseudomonadati</taxon>
        <taxon>Pseudomonadota</taxon>
        <taxon>Betaproteobacteria</taxon>
        <taxon>Burkholderiales</taxon>
        <taxon>Burkholderiaceae</taxon>
        <taxon>Cupriavidus</taxon>
    </lineage>
</organism>
<dbReference type="Gene3D" id="2.60.40.1090">
    <property type="entry name" value="Fimbrial-type adhesion domain"/>
    <property type="match status" value="1"/>
</dbReference>
<dbReference type="GO" id="GO:0009289">
    <property type="term" value="C:pilus"/>
    <property type="evidence" value="ECO:0007669"/>
    <property type="project" value="InterPro"/>
</dbReference>
<evidence type="ECO:0000313" key="4">
    <source>
        <dbReference type="Proteomes" id="UP000255165"/>
    </source>
</evidence>
<proteinExistence type="predicted"/>
<feature type="domain" description="Fimbrial-type adhesion" evidence="2">
    <location>
        <begin position="37"/>
        <end position="164"/>
    </location>
</feature>
<comment type="caution">
    <text evidence="3">The sequence shown here is derived from an EMBL/GenBank/DDBJ whole genome shotgun (WGS) entry which is preliminary data.</text>
</comment>
<protein>
    <submittedName>
        <fullName evidence="3">Type 1 fimbrial protein</fullName>
    </submittedName>
</protein>
<name>A0A370NSU3_9BURK</name>
<dbReference type="EMBL" id="QKWJ01000023">
    <property type="protein sequence ID" value="RDK08675.1"/>
    <property type="molecule type" value="Genomic_DNA"/>
</dbReference>
<dbReference type="PANTHER" id="PTHR33420">
    <property type="entry name" value="FIMBRIAL SUBUNIT ELFA-RELATED"/>
    <property type="match status" value="1"/>
</dbReference>
<dbReference type="GO" id="GO:0043709">
    <property type="term" value="P:cell adhesion involved in single-species biofilm formation"/>
    <property type="evidence" value="ECO:0007669"/>
    <property type="project" value="TreeGrafter"/>
</dbReference>
<evidence type="ECO:0000256" key="1">
    <source>
        <dbReference type="ARBA" id="ARBA00022729"/>
    </source>
</evidence>
<evidence type="ECO:0000259" key="2">
    <source>
        <dbReference type="Pfam" id="PF00419"/>
    </source>
</evidence>
<dbReference type="InterPro" id="IPR036937">
    <property type="entry name" value="Adhesion_dom_fimbrial_sf"/>
</dbReference>
<dbReference type="InterPro" id="IPR050263">
    <property type="entry name" value="Bact_Fimbrial_Adh_Pro"/>
</dbReference>
<dbReference type="AlphaFoldDB" id="A0A370NSU3"/>
<sequence>MSYALNNQTGTWPLNNMYSGSATGTIGVGACLTPDVTADLGTHDSKEFSGQGSAASATAFNIALNNCPSGIGSVKYQVDAVTSVLDASKSVVALTATSTATGVGVQVLDNAGNVLPLGQPIAFAGYNSSGGNFTIPLKARYYQTGSRVTGGTADSAMTFTMNYQ</sequence>
<dbReference type="InterPro" id="IPR008966">
    <property type="entry name" value="Adhesion_dom_sf"/>
</dbReference>
<dbReference type="PANTHER" id="PTHR33420:SF3">
    <property type="entry name" value="FIMBRIAL SUBUNIT ELFA"/>
    <property type="match status" value="1"/>
</dbReference>
<dbReference type="Pfam" id="PF00419">
    <property type="entry name" value="Fimbrial"/>
    <property type="match status" value="1"/>
</dbReference>
<keyword evidence="1" id="KW-0732">Signal</keyword>
<dbReference type="InterPro" id="IPR000259">
    <property type="entry name" value="Adhesion_dom_fimbrial"/>
</dbReference>
<accession>A0A370NSU3</accession>
<gene>
    <name evidence="3" type="ORF">DN412_18915</name>
</gene>
<dbReference type="Proteomes" id="UP000255165">
    <property type="component" value="Unassembled WGS sequence"/>
</dbReference>
<reference evidence="4" key="1">
    <citation type="submission" date="2018-06" db="EMBL/GenBank/DDBJ databases">
        <authorList>
            <person name="Feng T."/>
            <person name="Jeon C.O."/>
        </authorList>
    </citation>
    <scope>NUCLEOTIDE SEQUENCE [LARGE SCALE GENOMIC DNA]</scope>
    <source>
        <strain evidence="4">S23</strain>
    </source>
</reference>
<keyword evidence="4" id="KW-1185">Reference proteome</keyword>
<dbReference type="SUPFAM" id="SSF49401">
    <property type="entry name" value="Bacterial adhesins"/>
    <property type="match status" value="1"/>
</dbReference>